<proteinExistence type="predicted"/>
<dbReference type="PANTHER" id="PTHR32063">
    <property type="match status" value="1"/>
</dbReference>
<dbReference type="Pfam" id="PF00873">
    <property type="entry name" value="ACR_tran"/>
    <property type="match status" value="1"/>
</dbReference>
<dbReference type="SUPFAM" id="SSF82693">
    <property type="entry name" value="Multidrug efflux transporter AcrB pore domain, PN1, PN2, PC1 and PC2 subdomains"/>
    <property type="match status" value="1"/>
</dbReference>
<dbReference type="GO" id="GO:0005886">
    <property type="term" value="C:plasma membrane"/>
    <property type="evidence" value="ECO:0007669"/>
    <property type="project" value="TreeGrafter"/>
</dbReference>
<dbReference type="Gene3D" id="3.30.2090.10">
    <property type="entry name" value="Multidrug efflux transporter AcrB TolC docking domain, DN and DC subdomains"/>
    <property type="match status" value="1"/>
</dbReference>
<protein>
    <submittedName>
        <fullName evidence="1">Efflux RND transporter permease subunit</fullName>
    </submittedName>
</protein>
<dbReference type="Gene3D" id="3.30.70.1320">
    <property type="entry name" value="Multidrug efflux transporter AcrB pore domain like"/>
    <property type="match status" value="1"/>
</dbReference>
<organism evidence="1">
    <name type="scientific">Phenylobacterium glaciei</name>
    <dbReference type="NCBI Taxonomy" id="2803784"/>
    <lineage>
        <taxon>Bacteria</taxon>
        <taxon>Pseudomonadati</taxon>
        <taxon>Pseudomonadota</taxon>
        <taxon>Alphaproteobacteria</taxon>
        <taxon>Caulobacterales</taxon>
        <taxon>Caulobacteraceae</taxon>
        <taxon>Phenylobacterium</taxon>
    </lineage>
</organism>
<dbReference type="SUPFAM" id="SSF82714">
    <property type="entry name" value="Multidrug efflux transporter AcrB TolC docking domain, DN and DC subdomains"/>
    <property type="match status" value="1"/>
</dbReference>
<dbReference type="InterPro" id="IPR001036">
    <property type="entry name" value="Acrflvin-R"/>
</dbReference>
<name>A0A974S9C4_9CAUL</name>
<dbReference type="AlphaFoldDB" id="A0A974S9C4"/>
<reference evidence="1" key="1">
    <citation type="submission" date="2021-01" db="EMBL/GenBank/DDBJ databases">
        <title>Genome sequence of Phenylobacterium sp. 20VBR1 isolated from a valley glaceir, Ny-Alesund, Svalbard.</title>
        <authorList>
            <person name="Thomas F.A."/>
            <person name="Krishnan K.P."/>
            <person name="Sinha R.K."/>
        </authorList>
    </citation>
    <scope>NUCLEOTIDE SEQUENCE</scope>
    <source>
        <strain evidence="1">20VBR1</strain>
    </source>
</reference>
<dbReference type="InterPro" id="IPR027463">
    <property type="entry name" value="AcrB_DN_DC_subdom"/>
</dbReference>
<sequence>MQPPKVTPLTSSTMDLLKIGFTSDKLTPMQLRDLIQWTVRPRMLSAAGVARATVYGGQIRRLEVQVRPNDLAARDLSLADVLAAVQKSTSVSGGGFIDTPQQRILIEPRGQALTAEDVAASTIPGPAGGAGADRRCGPGG</sequence>
<dbReference type="PANTHER" id="PTHR32063:SF24">
    <property type="entry name" value="CATION EFFLUX SYSTEM (ACRB_ACRD_ACRF FAMILY)"/>
    <property type="match status" value="1"/>
</dbReference>
<gene>
    <name evidence="1" type="ORF">JKL49_20875</name>
</gene>
<accession>A0A974S9C4</accession>
<dbReference type="Gene3D" id="3.30.70.1430">
    <property type="entry name" value="Multidrug efflux transporter AcrB pore domain"/>
    <property type="match status" value="1"/>
</dbReference>
<dbReference type="EMBL" id="CP068570">
    <property type="protein sequence ID" value="QQZ49427.1"/>
    <property type="molecule type" value="Genomic_DNA"/>
</dbReference>
<evidence type="ECO:0000313" key="1">
    <source>
        <dbReference type="EMBL" id="QQZ49427.1"/>
    </source>
</evidence>
<dbReference type="GO" id="GO:0042910">
    <property type="term" value="F:xenobiotic transmembrane transporter activity"/>
    <property type="evidence" value="ECO:0007669"/>
    <property type="project" value="TreeGrafter"/>
</dbReference>